<keyword evidence="7" id="KW-1185">Reference proteome</keyword>
<dbReference type="PANTHER" id="PTHR10434:SF11">
    <property type="entry name" value="1-ACYL-SN-GLYCEROL-3-PHOSPHATE ACYLTRANSFERASE"/>
    <property type="match status" value="1"/>
</dbReference>
<evidence type="ECO:0000256" key="2">
    <source>
        <dbReference type="ARBA" id="ARBA00022679"/>
    </source>
</evidence>
<dbReference type="SUPFAM" id="SSF69593">
    <property type="entry name" value="Glycerol-3-phosphate (1)-acyltransferase"/>
    <property type="match status" value="1"/>
</dbReference>
<dbReference type="GO" id="GO:0006654">
    <property type="term" value="P:phosphatidic acid biosynthetic process"/>
    <property type="evidence" value="ECO:0007669"/>
    <property type="project" value="TreeGrafter"/>
</dbReference>
<keyword evidence="2" id="KW-0808">Transferase</keyword>
<organism evidence="6 7">
    <name type="scientific">Solidesulfovibrio aerotolerans</name>
    <dbReference type="NCBI Taxonomy" id="295255"/>
    <lineage>
        <taxon>Bacteria</taxon>
        <taxon>Pseudomonadati</taxon>
        <taxon>Thermodesulfobacteriota</taxon>
        <taxon>Desulfovibrionia</taxon>
        <taxon>Desulfovibrionales</taxon>
        <taxon>Desulfovibrionaceae</taxon>
        <taxon>Solidesulfovibrio</taxon>
    </lineage>
</organism>
<comment type="pathway">
    <text evidence="1">Lipid metabolism.</text>
</comment>
<dbReference type="GO" id="GO:0003841">
    <property type="term" value="F:1-acylglycerol-3-phosphate O-acyltransferase activity"/>
    <property type="evidence" value="ECO:0007669"/>
    <property type="project" value="TreeGrafter"/>
</dbReference>
<evidence type="ECO:0000259" key="5">
    <source>
        <dbReference type="SMART" id="SM00563"/>
    </source>
</evidence>
<evidence type="ECO:0000313" key="7">
    <source>
        <dbReference type="Proteomes" id="UP000482487"/>
    </source>
</evidence>
<gene>
    <name evidence="6" type="ORF">GTA51_16915</name>
</gene>
<dbReference type="PANTHER" id="PTHR10434">
    <property type="entry name" value="1-ACYL-SN-GLYCEROL-3-PHOSPHATE ACYLTRANSFERASE"/>
    <property type="match status" value="1"/>
</dbReference>
<proteinExistence type="predicted"/>
<dbReference type="OrthoDB" id="9809618at2"/>
<accession>A0A7C9N2H6</accession>
<dbReference type="AlphaFoldDB" id="A0A7C9N2H6"/>
<dbReference type="SMART" id="SM00563">
    <property type="entry name" value="PlsC"/>
    <property type="match status" value="1"/>
</dbReference>
<dbReference type="CDD" id="cd07989">
    <property type="entry name" value="LPLAT_AGPAT-like"/>
    <property type="match status" value="1"/>
</dbReference>
<name>A0A7C9N2H6_9BACT</name>
<keyword evidence="3" id="KW-0012">Acyltransferase</keyword>
<feature type="domain" description="Phospholipid/glycerol acyltransferase" evidence="5">
    <location>
        <begin position="25"/>
        <end position="136"/>
    </location>
</feature>
<reference evidence="6 7" key="1">
    <citation type="submission" date="2020-01" db="EMBL/GenBank/DDBJ databases">
        <title>Genome sequence of Desulfovibrio aerotolerans DSM 16695(T).</title>
        <authorList>
            <person name="Karnachuk O."/>
            <person name="Avakyan M."/>
            <person name="Mardanov A."/>
            <person name="Kadnikov V."/>
            <person name="Ravin N."/>
        </authorList>
    </citation>
    <scope>NUCLEOTIDE SEQUENCE [LARGE SCALE GENOMIC DNA]</scope>
    <source>
        <strain evidence="6 7">DSM 16695</strain>
    </source>
</reference>
<dbReference type="Proteomes" id="UP000482487">
    <property type="component" value="Unassembled WGS sequence"/>
</dbReference>
<dbReference type="Pfam" id="PF01553">
    <property type="entry name" value="Acyltransferase"/>
    <property type="match status" value="1"/>
</dbReference>
<evidence type="ECO:0000256" key="3">
    <source>
        <dbReference type="ARBA" id="ARBA00023315"/>
    </source>
</evidence>
<protein>
    <recommendedName>
        <fullName evidence="5">Phospholipid/glycerol acyltransferase domain-containing protein</fullName>
    </recommendedName>
</protein>
<feature type="compositionally biased region" description="Basic and acidic residues" evidence="4">
    <location>
        <begin position="199"/>
        <end position="210"/>
    </location>
</feature>
<feature type="region of interest" description="Disordered" evidence="4">
    <location>
        <begin position="220"/>
        <end position="239"/>
    </location>
</feature>
<comment type="caution">
    <text evidence="6">The sequence shown here is derived from an EMBL/GenBank/DDBJ whole genome shotgun (WGS) entry which is preliminary data.</text>
</comment>
<evidence type="ECO:0000313" key="6">
    <source>
        <dbReference type="EMBL" id="MYL84797.1"/>
    </source>
</evidence>
<dbReference type="EMBL" id="WVUD01000043">
    <property type="protein sequence ID" value="MYL84797.1"/>
    <property type="molecule type" value="Genomic_DNA"/>
</dbReference>
<dbReference type="InterPro" id="IPR002123">
    <property type="entry name" value="Plipid/glycerol_acylTrfase"/>
</dbReference>
<evidence type="ECO:0000256" key="1">
    <source>
        <dbReference type="ARBA" id="ARBA00005189"/>
    </source>
</evidence>
<sequence>MAWLLGLFFTIRVHERPDFPQSLPRIFVFNHGSLLDLFLITLVAPPDSVCLARQWPFSVPLFGPVMRLGEYINVERQSGQELLERARTLLHKGISLGVFPEGTRTRTNTLGRFRSGAFKLSLETGVSIRPVSIIGTCSILPPGQWKLQRGEIHISVLEDISPVPYVVDMLGHLAMCRYTRKRMAIAGLSSPKTSCENGARNESHSDSCYDATDSDRHIRLLPHSGSTQHPLKQHPGHTG</sequence>
<feature type="region of interest" description="Disordered" evidence="4">
    <location>
        <begin position="190"/>
        <end position="210"/>
    </location>
</feature>
<evidence type="ECO:0000256" key="4">
    <source>
        <dbReference type="SAM" id="MobiDB-lite"/>
    </source>
</evidence>